<accession>C5M2R9</accession>
<comment type="function">
    <text evidence="1 7">Component of the RIX1 complex required for processing of ITS2 sequences from 35S pre-rRNA.</text>
</comment>
<keyword evidence="6 7" id="KW-0539">Nucleus</keyword>
<protein>
    <recommendedName>
        <fullName evidence="7">Pre-rRNA-processing protein</fullName>
    </recommendedName>
</protein>
<name>C5M2R9_CANTT</name>
<feature type="compositionally biased region" description="Low complexity" evidence="8">
    <location>
        <begin position="53"/>
        <end position="69"/>
    </location>
</feature>
<dbReference type="Pfam" id="PF12333">
    <property type="entry name" value="Ipi1_N"/>
    <property type="match status" value="1"/>
</dbReference>
<evidence type="ECO:0000256" key="1">
    <source>
        <dbReference type="ARBA" id="ARBA00002355"/>
    </source>
</evidence>
<dbReference type="SUPFAM" id="SSF48371">
    <property type="entry name" value="ARM repeat"/>
    <property type="match status" value="1"/>
</dbReference>
<evidence type="ECO:0000256" key="3">
    <source>
        <dbReference type="ARBA" id="ARBA00006427"/>
    </source>
</evidence>
<dbReference type="STRING" id="294747.C5M2R9"/>
<keyword evidence="11" id="KW-1185">Reference proteome</keyword>
<keyword evidence="7" id="KW-0690">Ribosome biogenesis</keyword>
<evidence type="ECO:0000313" key="10">
    <source>
        <dbReference type="EMBL" id="EER35619.1"/>
    </source>
</evidence>
<organism evidence="10 11">
    <name type="scientific">Candida tropicalis (strain ATCC MYA-3404 / T1)</name>
    <name type="common">Yeast</name>
    <dbReference type="NCBI Taxonomy" id="294747"/>
    <lineage>
        <taxon>Eukaryota</taxon>
        <taxon>Fungi</taxon>
        <taxon>Dikarya</taxon>
        <taxon>Ascomycota</taxon>
        <taxon>Saccharomycotina</taxon>
        <taxon>Pichiomycetes</taxon>
        <taxon>Debaryomycetaceae</taxon>
        <taxon>Candida/Lodderomyces clade</taxon>
        <taxon>Candida</taxon>
    </lineage>
</organism>
<dbReference type="Gene3D" id="1.25.10.10">
    <property type="entry name" value="Leucine-rich Repeat Variant"/>
    <property type="match status" value="1"/>
</dbReference>
<feature type="compositionally biased region" description="Polar residues" evidence="8">
    <location>
        <begin position="27"/>
        <end position="52"/>
    </location>
</feature>
<evidence type="ECO:0000256" key="8">
    <source>
        <dbReference type="SAM" id="MobiDB-lite"/>
    </source>
</evidence>
<dbReference type="OrthoDB" id="361362at2759"/>
<dbReference type="eggNOG" id="KOG2149">
    <property type="taxonomic scope" value="Eukaryota"/>
</dbReference>
<dbReference type="GeneID" id="8297239"/>
<gene>
    <name evidence="10" type="ORF">CTRG_00358</name>
</gene>
<dbReference type="EMBL" id="GG692395">
    <property type="protein sequence ID" value="EER35619.1"/>
    <property type="molecule type" value="Genomic_DNA"/>
</dbReference>
<comment type="subcellular location">
    <subcellularLocation>
        <location evidence="2 7">Nucleus</location>
    </subcellularLocation>
</comment>
<feature type="region of interest" description="Disordered" evidence="8">
    <location>
        <begin position="1"/>
        <end position="70"/>
    </location>
</feature>
<evidence type="ECO:0000256" key="5">
    <source>
        <dbReference type="ARBA" id="ARBA00022552"/>
    </source>
</evidence>
<comment type="similarity">
    <text evidence="3 7">Belongs to the IPI1/TEX10 family.</text>
</comment>
<evidence type="ECO:0000256" key="6">
    <source>
        <dbReference type="ARBA" id="ARBA00023242"/>
    </source>
</evidence>
<proteinExistence type="inferred from homology"/>
<dbReference type="VEuPathDB" id="FungiDB:CTRG_00358"/>
<dbReference type="HOGENOM" id="CLU_050252_2_0_1"/>
<dbReference type="GO" id="GO:0006364">
    <property type="term" value="P:rRNA processing"/>
    <property type="evidence" value="ECO:0007669"/>
    <property type="project" value="UniProtKB-UniRule"/>
</dbReference>
<sequence length="365" mass="40688">MGSKRKKKEKQKDFVKAKLKVGKTAQKPDNYTDTSFKAKTISLPNQSIASNVKSKSSGSSGTSTSSSGSDKVSLAALNHQLSLTKHHSPNTRKEVLLYLQTHLPANPSYYKNIMTSILPLILDEDKDVRKALMELISAIAAKQPGLIDLHLRSMILFILSAMSHIVPNIRTTSTHFLKIVVENSHGNLLNSYFVKVMRNYFVLMGWSLNEQDSASKSVAITNLSLNAMNAGSKIARVGHLQNLNKFLSKSLQYDDGKDSGELQMEVSIHPQSYRYLLNNTIQPYQPLKLFVNEFKSDLHNTDGISMLDLNSISTEDLDTRKKIMNDVFKPLLIKNLNAFVKEGGDIGREANNCISIINETCIDKE</sequence>
<evidence type="ECO:0000256" key="4">
    <source>
        <dbReference type="ARBA" id="ARBA00011141"/>
    </source>
</evidence>
<dbReference type="InterPro" id="IPR024679">
    <property type="entry name" value="Ipi1_N"/>
</dbReference>
<evidence type="ECO:0000259" key="9">
    <source>
        <dbReference type="Pfam" id="PF12333"/>
    </source>
</evidence>
<dbReference type="InterPro" id="IPR016024">
    <property type="entry name" value="ARM-type_fold"/>
</dbReference>
<evidence type="ECO:0000256" key="2">
    <source>
        <dbReference type="ARBA" id="ARBA00004123"/>
    </source>
</evidence>
<evidence type="ECO:0000313" key="11">
    <source>
        <dbReference type="Proteomes" id="UP000002037"/>
    </source>
</evidence>
<dbReference type="InterPro" id="IPR011989">
    <property type="entry name" value="ARM-like"/>
</dbReference>
<dbReference type="KEGG" id="ctp:CTRG_00358"/>
<dbReference type="RefSeq" id="XP_002545577.1">
    <property type="nucleotide sequence ID" value="XM_002545531.1"/>
</dbReference>
<reference evidence="10 11" key="1">
    <citation type="journal article" date="2009" name="Nature">
        <title>Evolution of pathogenicity and sexual reproduction in eight Candida genomes.</title>
        <authorList>
            <person name="Butler G."/>
            <person name="Rasmussen M.D."/>
            <person name="Lin M.F."/>
            <person name="Santos M.A."/>
            <person name="Sakthikumar S."/>
            <person name="Munro C.A."/>
            <person name="Rheinbay E."/>
            <person name="Grabherr M."/>
            <person name="Forche A."/>
            <person name="Reedy J.L."/>
            <person name="Agrafioti I."/>
            <person name="Arnaud M.B."/>
            <person name="Bates S."/>
            <person name="Brown A.J."/>
            <person name="Brunke S."/>
            <person name="Costanzo M.C."/>
            <person name="Fitzpatrick D.A."/>
            <person name="de Groot P.W."/>
            <person name="Harris D."/>
            <person name="Hoyer L.L."/>
            <person name="Hube B."/>
            <person name="Klis F.M."/>
            <person name="Kodira C."/>
            <person name="Lennard N."/>
            <person name="Logue M.E."/>
            <person name="Martin R."/>
            <person name="Neiman A.M."/>
            <person name="Nikolaou E."/>
            <person name="Quail M.A."/>
            <person name="Quinn J."/>
            <person name="Santos M.C."/>
            <person name="Schmitzberger F.F."/>
            <person name="Sherlock G."/>
            <person name="Shah P."/>
            <person name="Silverstein K.A."/>
            <person name="Skrzypek M.S."/>
            <person name="Soll D."/>
            <person name="Staggs R."/>
            <person name="Stansfield I."/>
            <person name="Stumpf M.P."/>
            <person name="Sudbery P.E."/>
            <person name="Srikantha T."/>
            <person name="Zeng Q."/>
            <person name="Berman J."/>
            <person name="Berriman M."/>
            <person name="Heitman J."/>
            <person name="Gow N.A."/>
            <person name="Lorenz M.C."/>
            <person name="Birren B.W."/>
            <person name="Kellis M."/>
            <person name="Cuomo C.A."/>
        </authorList>
    </citation>
    <scope>NUCLEOTIDE SEQUENCE [LARGE SCALE GENOMIC DNA]</scope>
    <source>
        <strain evidence="11">ATCC MYA-3404 / T1</strain>
    </source>
</reference>
<feature type="domain" description="Pre-rRNA-processing protein Ipi1 N-terminal" evidence="9">
    <location>
        <begin position="147"/>
        <end position="247"/>
    </location>
</feature>
<dbReference type="AlphaFoldDB" id="C5M2R9"/>
<dbReference type="GO" id="GO:0120330">
    <property type="term" value="C:rixosome complex"/>
    <property type="evidence" value="ECO:0007669"/>
    <property type="project" value="UniProtKB-UniRule"/>
</dbReference>
<dbReference type="Proteomes" id="UP000002037">
    <property type="component" value="Unassembled WGS sequence"/>
</dbReference>
<keyword evidence="5 7" id="KW-0698">rRNA processing</keyword>
<dbReference type="PANTHER" id="PTHR16056">
    <property type="entry name" value="REGULATOR OF MICROTUBULE DYNAMICS PROTEIN"/>
    <property type="match status" value="1"/>
</dbReference>
<comment type="subunit">
    <text evidence="4">Component of the RIX1 complex, composed of IPI1, RIX1/IPI2 and IPI3 in a 1:2:2 stoichiometry. The complex interacts (via RIX1) with MDN1 (via its hexameric AAA ATPase ring) and the pre-60S ribosome particles.</text>
</comment>
<dbReference type="GO" id="GO:0005634">
    <property type="term" value="C:nucleus"/>
    <property type="evidence" value="ECO:0007669"/>
    <property type="project" value="UniProtKB-SubCell"/>
</dbReference>
<evidence type="ECO:0000256" key="7">
    <source>
        <dbReference type="RuleBase" id="RU368021"/>
    </source>
</evidence>
<dbReference type="PANTHER" id="PTHR16056:SF2">
    <property type="entry name" value="TESTIS-EXPRESSED PROTEIN 10"/>
    <property type="match status" value="1"/>
</dbReference>